<sequence>DVARQKAEELAHRAGASEVKVQVKRKDQILRDKSGSEEEIFLGTEVIATAVGRPRMRAETAPSRGSTRS</sequence>
<organism evidence="1">
    <name type="scientific">marine sediment metagenome</name>
    <dbReference type="NCBI Taxonomy" id="412755"/>
    <lineage>
        <taxon>unclassified sequences</taxon>
        <taxon>metagenomes</taxon>
        <taxon>ecological metagenomes</taxon>
    </lineage>
</organism>
<dbReference type="EMBL" id="BARS01002542">
    <property type="protein sequence ID" value="GAF69114.1"/>
    <property type="molecule type" value="Genomic_DNA"/>
</dbReference>
<evidence type="ECO:0000313" key="1">
    <source>
        <dbReference type="EMBL" id="GAF69114.1"/>
    </source>
</evidence>
<reference evidence="1" key="1">
    <citation type="journal article" date="2014" name="Front. Microbiol.">
        <title>High frequency of phylogenetically diverse reductive dehalogenase-homologous genes in deep subseafloor sedimentary metagenomes.</title>
        <authorList>
            <person name="Kawai M."/>
            <person name="Futagami T."/>
            <person name="Toyoda A."/>
            <person name="Takaki Y."/>
            <person name="Nishi S."/>
            <person name="Hori S."/>
            <person name="Arai W."/>
            <person name="Tsubouchi T."/>
            <person name="Morono Y."/>
            <person name="Uchiyama I."/>
            <person name="Ito T."/>
            <person name="Fujiyama A."/>
            <person name="Inagaki F."/>
            <person name="Takami H."/>
        </authorList>
    </citation>
    <scope>NUCLEOTIDE SEQUENCE</scope>
    <source>
        <strain evidence="1">Expedition CK06-06</strain>
    </source>
</reference>
<protein>
    <submittedName>
        <fullName evidence="1">Uncharacterized protein</fullName>
    </submittedName>
</protein>
<name>X0RJV9_9ZZZZ</name>
<proteinExistence type="predicted"/>
<dbReference type="AlphaFoldDB" id="X0RJV9"/>
<accession>X0RJV9</accession>
<gene>
    <name evidence="1" type="ORF">S01H1_04854</name>
</gene>
<comment type="caution">
    <text evidence="1">The sequence shown here is derived from an EMBL/GenBank/DDBJ whole genome shotgun (WGS) entry which is preliminary data.</text>
</comment>
<feature type="non-terminal residue" evidence="1">
    <location>
        <position position="1"/>
    </location>
</feature>